<reference evidence="2" key="1">
    <citation type="submission" date="2021-02" db="EMBL/GenBank/DDBJ databases">
        <authorList>
            <person name="Dougan E. K."/>
            <person name="Rhodes N."/>
            <person name="Thang M."/>
            <person name="Chan C."/>
        </authorList>
    </citation>
    <scope>NUCLEOTIDE SEQUENCE</scope>
</reference>
<dbReference type="Proteomes" id="UP000626109">
    <property type="component" value="Unassembled WGS sequence"/>
</dbReference>
<dbReference type="EMBL" id="CAJNNW010026222">
    <property type="protein sequence ID" value="CAE8683761.1"/>
    <property type="molecule type" value="Genomic_DNA"/>
</dbReference>
<feature type="transmembrane region" description="Helical" evidence="1">
    <location>
        <begin position="42"/>
        <end position="65"/>
    </location>
</feature>
<dbReference type="AlphaFoldDB" id="A0A813JSR6"/>
<accession>A0A813JSR6</accession>
<keyword evidence="1" id="KW-1133">Transmembrane helix</keyword>
<sequence length="132" mass="14550">RNVIGTNRSFFSPQKQLVAGEELPRSKVAWRSLFLVSPVLKYMFVVVVAVYVCCCCCFCCSFLRVSKSTVCEVKTSFSARLFARETLCTQTHRMLEAYADIPVVVVACSCCCSCCCCSSSSFCCCCCCCCSC</sequence>
<evidence type="ECO:0000256" key="1">
    <source>
        <dbReference type="SAM" id="Phobius"/>
    </source>
</evidence>
<keyword evidence="1" id="KW-0472">Membrane</keyword>
<protein>
    <submittedName>
        <fullName evidence="2">Uncharacterized protein</fullName>
    </submittedName>
</protein>
<gene>
    <name evidence="2" type="ORF">PGLA2088_LOCUS23613</name>
</gene>
<evidence type="ECO:0000313" key="3">
    <source>
        <dbReference type="Proteomes" id="UP000626109"/>
    </source>
</evidence>
<keyword evidence="1" id="KW-0812">Transmembrane</keyword>
<evidence type="ECO:0000313" key="2">
    <source>
        <dbReference type="EMBL" id="CAE8683761.1"/>
    </source>
</evidence>
<name>A0A813JSR6_POLGL</name>
<proteinExistence type="predicted"/>
<feature type="non-terminal residue" evidence="2">
    <location>
        <position position="1"/>
    </location>
</feature>
<organism evidence="2 3">
    <name type="scientific">Polarella glacialis</name>
    <name type="common">Dinoflagellate</name>
    <dbReference type="NCBI Taxonomy" id="89957"/>
    <lineage>
        <taxon>Eukaryota</taxon>
        <taxon>Sar</taxon>
        <taxon>Alveolata</taxon>
        <taxon>Dinophyceae</taxon>
        <taxon>Suessiales</taxon>
        <taxon>Suessiaceae</taxon>
        <taxon>Polarella</taxon>
    </lineage>
</organism>
<comment type="caution">
    <text evidence="2">The sequence shown here is derived from an EMBL/GenBank/DDBJ whole genome shotgun (WGS) entry which is preliminary data.</text>
</comment>